<evidence type="ECO:0000256" key="12">
    <source>
        <dbReference type="SAM" id="Phobius"/>
    </source>
</evidence>
<evidence type="ECO:0000256" key="4">
    <source>
        <dbReference type="ARBA" id="ARBA00022614"/>
    </source>
</evidence>
<proteinExistence type="inferred from homology"/>
<dbReference type="Gene3D" id="3.80.10.10">
    <property type="entry name" value="Ribonuclease Inhibitor"/>
    <property type="match status" value="3"/>
</dbReference>
<evidence type="ECO:0000256" key="11">
    <source>
        <dbReference type="ARBA" id="ARBA00023180"/>
    </source>
</evidence>
<keyword evidence="6 13" id="KW-0732">Signal</keyword>
<keyword evidence="5 12" id="KW-0812">Transmembrane</keyword>
<keyword evidence="9 12" id="KW-0472">Membrane</keyword>
<comment type="similarity">
    <text evidence="2">Belongs to the RLP family.</text>
</comment>
<evidence type="ECO:0000256" key="10">
    <source>
        <dbReference type="ARBA" id="ARBA00023170"/>
    </source>
</evidence>
<dbReference type="InterPro" id="IPR046956">
    <property type="entry name" value="RLP23-like"/>
</dbReference>
<feature type="domain" description="Leucine-rich repeat-containing N-terminal plant-type" evidence="14">
    <location>
        <begin position="41"/>
        <end position="81"/>
    </location>
</feature>
<reference evidence="15" key="1">
    <citation type="journal article" date="2023" name="Science">
        <title>Elucidation of the pathway for biosynthesis of saponin adjuvants from the soapbark tree.</title>
        <authorList>
            <person name="Reed J."/>
            <person name="Orme A."/>
            <person name="El-Demerdash A."/>
            <person name="Owen C."/>
            <person name="Martin L.B.B."/>
            <person name="Misra R.C."/>
            <person name="Kikuchi S."/>
            <person name="Rejzek M."/>
            <person name="Martin A.C."/>
            <person name="Harkess A."/>
            <person name="Leebens-Mack J."/>
            <person name="Louveau T."/>
            <person name="Stephenson M.J."/>
            <person name="Osbourn A."/>
        </authorList>
    </citation>
    <scope>NUCLEOTIDE SEQUENCE</scope>
    <source>
        <strain evidence="15">S10</strain>
    </source>
</reference>
<feature type="transmembrane region" description="Helical" evidence="12">
    <location>
        <begin position="889"/>
        <end position="911"/>
    </location>
</feature>
<keyword evidence="15" id="KW-0418">Kinase</keyword>
<evidence type="ECO:0000256" key="6">
    <source>
        <dbReference type="ARBA" id="ARBA00022729"/>
    </source>
</evidence>
<sequence>MIEKSATMNALCVLQFLLLLLLPLIRCNSVFGEVEIKCTERERRLLLKIKDEFIDDYGHLSSWGNEDNKRECCKWRGIRCDKQTGHVNMLNLHVTDCSKINYAPLRGKISHSLIQLNHLKVLDLKCNDFSDQLDISDFIGSLKGNLSYLDLSFSHFGGRFPSQVVNLSTLQYLDLSYNNFLSVRDIESFSRLSSLEHLDLSGNNLTASNDSFYVVNKLPSLKTLILSSCGLEDVHLPSSLSYFNNSSSSFSSSLENLDLSANDFSASLIYKWLFKIGKNLMVLNLSANPLQGSIPDEFGDVMFSLEHLKLEFSELRDGIPKSVGNLCELRTLRMDYNNLSGKFEEFIGNLSGCSQNSLEVLSLLGNQLSGTFYDNITRFSSLKELYVARNQLNGTFFETSSAPISILNILDLSKNSLEGSLPNLSSSFPSLTELYLVGNQFTGNPANSFSHLFNLEILAIGNNSFEGTLTEASLSKLAGLKQLYLSSNSQLYLRISSDWIPPFQLDWLHLESCNLGPKFPNWIKTQRNFSFFDISNNEISGTIPTWLWDLSPKMLSGEIPSCQMQYHGLSILNLANHNLSGKIPSSIGTLSKLELLDLRNNSLSGELPSSLERCKLLELIDFGDNKFSGEIPSWIGESLSHLSFLILRSNEFYGEIPIQKCQLSKIKILDLSINNISGIIPECFNNFSMMRQKGNLTTAHSISYFSFSLPAGSDFGNLYYDARVLVLKEGRRYEYGRSRELLRIIDLSENKLTGDIPSQLTNLSALVALNLSRNSLRGNIPPKIGLLKELLSLDLSKNYLSGDIPSSMADLTFLNFLDLSYNKFSGKIPSSTQLQSFNASQFIGNPLLCGLPLLQKCPGDKSSYPSQPTKNASAATVQEYEDEDEFEKWFYTGMGIGFAVGFWVICGSLILKRSWRHAYFLLMINIKDWVYVMVAVHWARLQRRFRS</sequence>
<feature type="signal peptide" evidence="13">
    <location>
        <begin position="1"/>
        <end position="27"/>
    </location>
</feature>
<dbReference type="FunFam" id="3.80.10.10:FF:000111">
    <property type="entry name" value="LRR receptor-like serine/threonine-protein kinase ERECTA"/>
    <property type="match status" value="1"/>
</dbReference>
<dbReference type="InterPro" id="IPR032675">
    <property type="entry name" value="LRR_dom_sf"/>
</dbReference>
<dbReference type="KEGG" id="qsa:O6P43_008357"/>
<comment type="subcellular location">
    <subcellularLocation>
        <location evidence="1">Cell membrane</location>
        <topology evidence="1">Single-pass type I membrane protein</topology>
    </subcellularLocation>
</comment>
<keyword evidence="7" id="KW-0677">Repeat</keyword>
<feature type="transmembrane region" description="Helical" evidence="12">
    <location>
        <begin position="918"/>
        <end position="939"/>
    </location>
</feature>
<comment type="caution">
    <text evidence="15">The sequence shown here is derived from an EMBL/GenBank/DDBJ whole genome shotgun (WGS) entry which is preliminary data.</text>
</comment>
<organism evidence="15 16">
    <name type="scientific">Quillaja saponaria</name>
    <name type="common">Soap bark tree</name>
    <dbReference type="NCBI Taxonomy" id="32244"/>
    <lineage>
        <taxon>Eukaryota</taxon>
        <taxon>Viridiplantae</taxon>
        <taxon>Streptophyta</taxon>
        <taxon>Embryophyta</taxon>
        <taxon>Tracheophyta</taxon>
        <taxon>Spermatophyta</taxon>
        <taxon>Magnoliopsida</taxon>
        <taxon>eudicotyledons</taxon>
        <taxon>Gunneridae</taxon>
        <taxon>Pentapetalae</taxon>
        <taxon>rosids</taxon>
        <taxon>fabids</taxon>
        <taxon>Fabales</taxon>
        <taxon>Quillajaceae</taxon>
        <taxon>Quillaja</taxon>
    </lineage>
</organism>
<keyword evidence="11" id="KW-0325">Glycoprotein</keyword>
<evidence type="ECO:0000313" key="16">
    <source>
        <dbReference type="Proteomes" id="UP001163823"/>
    </source>
</evidence>
<keyword evidence="3" id="KW-1003">Cell membrane</keyword>
<dbReference type="PANTHER" id="PTHR48063:SF101">
    <property type="entry name" value="LRR RECEPTOR-LIKE SERINE_THREONINE-PROTEIN KINASE FLS2"/>
    <property type="match status" value="1"/>
</dbReference>
<protein>
    <submittedName>
        <fullName evidence="15">Leucine-rich receptor-like kinase family protein</fullName>
    </submittedName>
</protein>
<evidence type="ECO:0000256" key="9">
    <source>
        <dbReference type="ARBA" id="ARBA00023136"/>
    </source>
</evidence>
<accession>A0AAD7M5Q0</accession>
<keyword evidence="15" id="KW-0808">Transferase</keyword>
<dbReference type="PANTHER" id="PTHR48063">
    <property type="entry name" value="LRR RECEPTOR-LIKE KINASE"/>
    <property type="match status" value="1"/>
</dbReference>
<evidence type="ECO:0000259" key="14">
    <source>
        <dbReference type="Pfam" id="PF08263"/>
    </source>
</evidence>
<gene>
    <name evidence="15" type="ORF">O6P43_008357</name>
</gene>
<dbReference type="Pfam" id="PF13855">
    <property type="entry name" value="LRR_8"/>
    <property type="match status" value="1"/>
</dbReference>
<dbReference type="SUPFAM" id="SSF52047">
    <property type="entry name" value="RNI-like"/>
    <property type="match status" value="1"/>
</dbReference>
<dbReference type="SUPFAM" id="SSF52058">
    <property type="entry name" value="L domain-like"/>
    <property type="match status" value="2"/>
</dbReference>
<keyword evidence="8 12" id="KW-1133">Transmembrane helix</keyword>
<dbReference type="SMART" id="SM00369">
    <property type="entry name" value="LRR_TYP"/>
    <property type="match status" value="7"/>
</dbReference>
<evidence type="ECO:0000256" key="5">
    <source>
        <dbReference type="ARBA" id="ARBA00022692"/>
    </source>
</evidence>
<dbReference type="InterPro" id="IPR003591">
    <property type="entry name" value="Leu-rich_rpt_typical-subtyp"/>
</dbReference>
<evidence type="ECO:0000256" key="3">
    <source>
        <dbReference type="ARBA" id="ARBA00022475"/>
    </source>
</evidence>
<evidence type="ECO:0000256" key="13">
    <source>
        <dbReference type="SAM" id="SignalP"/>
    </source>
</evidence>
<dbReference type="InterPro" id="IPR001611">
    <property type="entry name" value="Leu-rich_rpt"/>
</dbReference>
<evidence type="ECO:0000256" key="2">
    <source>
        <dbReference type="ARBA" id="ARBA00009592"/>
    </source>
</evidence>
<keyword evidence="10 15" id="KW-0675">Receptor</keyword>
<evidence type="ECO:0000313" key="15">
    <source>
        <dbReference type="EMBL" id="KAJ7970127.1"/>
    </source>
</evidence>
<keyword evidence="4" id="KW-0433">Leucine-rich repeat</keyword>
<dbReference type="AlphaFoldDB" id="A0AAD7M5Q0"/>
<dbReference type="GO" id="GO:0016301">
    <property type="term" value="F:kinase activity"/>
    <property type="evidence" value="ECO:0007669"/>
    <property type="project" value="UniProtKB-KW"/>
</dbReference>
<evidence type="ECO:0000256" key="7">
    <source>
        <dbReference type="ARBA" id="ARBA00022737"/>
    </source>
</evidence>
<dbReference type="Pfam" id="PF00560">
    <property type="entry name" value="LRR_1"/>
    <property type="match status" value="8"/>
</dbReference>
<dbReference type="FunFam" id="3.80.10.10:FF:000041">
    <property type="entry name" value="LRR receptor-like serine/threonine-protein kinase ERECTA"/>
    <property type="match status" value="1"/>
</dbReference>
<dbReference type="GO" id="GO:0005886">
    <property type="term" value="C:plasma membrane"/>
    <property type="evidence" value="ECO:0007669"/>
    <property type="project" value="UniProtKB-SubCell"/>
</dbReference>
<dbReference type="EMBL" id="JARAOO010000004">
    <property type="protein sequence ID" value="KAJ7970127.1"/>
    <property type="molecule type" value="Genomic_DNA"/>
</dbReference>
<dbReference type="InterPro" id="IPR013210">
    <property type="entry name" value="LRR_N_plant-typ"/>
</dbReference>
<keyword evidence="16" id="KW-1185">Reference proteome</keyword>
<feature type="chain" id="PRO_5041968978" evidence="13">
    <location>
        <begin position="28"/>
        <end position="947"/>
    </location>
</feature>
<evidence type="ECO:0000256" key="8">
    <source>
        <dbReference type="ARBA" id="ARBA00022989"/>
    </source>
</evidence>
<name>A0AAD7M5Q0_QUISA</name>
<dbReference type="Proteomes" id="UP001163823">
    <property type="component" value="Chromosome 4"/>
</dbReference>
<dbReference type="PROSITE" id="PS51450">
    <property type="entry name" value="LRR"/>
    <property type="match status" value="1"/>
</dbReference>
<dbReference type="Pfam" id="PF08263">
    <property type="entry name" value="LRRNT_2"/>
    <property type="match status" value="1"/>
</dbReference>
<evidence type="ECO:0000256" key="1">
    <source>
        <dbReference type="ARBA" id="ARBA00004251"/>
    </source>
</evidence>